<keyword evidence="2" id="KW-1185">Reference proteome</keyword>
<accession>A0A1C3JK53</accession>
<evidence type="ECO:0008006" key="3">
    <source>
        <dbReference type="Google" id="ProtNLM"/>
    </source>
</evidence>
<dbReference type="EMBL" id="FLQZ01000151">
    <property type="protein sequence ID" value="SBT15561.1"/>
    <property type="molecule type" value="Genomic_DNA"/>
</dbReference>
<dbReference type="NCBIfam" id="NF047593">
    <property type="entry name" value="IS66_ISAeme5_TnpA"/>
    <property type="match status" value="1"/>
</dbReference>
<evidence type="ECO:0000313" key="2">
    <source>
        <dbReference type="Proteomes" id="UP000092819"/>
    </source>
</evidence>
<name>A0A1C3JK53_9VIBR</name>
<gene>
    <name evidence="1" type="ORF">VCE7224_04360</name>
</gene>
<reference evidence="2" key="1">
    <citation type="submission" date="2016-06" db="EMBL/GenBank/DDBJ databases">
        <authorList>
            <person name="Rodrigo-Torres L."/>
            <person name="Arahal D.R."/>
        </authorList>
    </citation>
    <scope>NUCLEOTIDE SEQUENCE [LARGE SCALE GENOMIC DNA]</scope>
    <source>
        <strain evidence="2">CECT 7224</strain>
    </source>
</reference>
<protein>
    <recommendedName>
        <fullName evidence="3">Transposase</fullName>
    </recommendedName>
</protein>
<dbReference type="Proteomes" id="UP000092819">
    <property type="component" value="Unassembled WGS sequence"/>
</dbReference>
<sequence>MTQSEKHQHWTTIVSNQQESGLSVPQFCKEHDINYATFHYWLKKLKQTDDEQIAHQVVMNDRPSLSAETVVVHLPNGLKAELPTSLSLTQIQTWLKALQ</sequence>
<dbReference type="RefSeq" id="WP_065677713.1">
    <property type="nucleotide sequence ID" value="NZ_AP025463.1"/>
</dbReference>
<proteinExistence type="predicted"/>
<dbReference type="AlphaFoldDB" id="A0A1C3JK53"/>
<organism evidence="1 2">
    <name type="scientific">Vibrio celticus</name>
    <dbReference type="NCBI Taxonomy" id="446372"/>
    <lineage>
        <taxon>Bacteria</taxon>
        <taxon>Pseudomonadati</taxon>
        <taxon>Pseudomonadota</taxon>
        <taxon>Gammaproteobacteria</taxon>
        <taxon>Vibrionales</taxon>
        <taxon>Vibrionaceae</taxon>
        <taxon>Vibrio</taxon>
    </lineage>
</organism>
<evidence type="ECO:0000313" key="1">
    <source>
        <dbReference type="EMBL" id="SBT15561.1"/>
    </source>
</evidence>